<dbReference type="InterPro" id="IPR021276">
    <property type="entry name" value="DUF2855"/>
</dbReference>
<dbReference type="OrthoDB" id="8953110at2"/>
<reference evidence="1 2" key="1">
    <citation type="submission" date="2016-12" db="EMBL/GenBank/DDBJ databases">
        <title>The draft genome sequence of Actinophytocola xinjiangensis.</title>
        <authorList>
            <person name="Wang W."/>
            <person name="Yuan L."/>
        </authorList>
    </citation>
    <scope>NUCLEOTIDE SEQUENCE [LARGE SCALE GENOMIC DNA]</scope>
    <source>
        <strain evidence="1 2">CGMCC 4.4663</strain>
    </source>
</reference>
<accession>A0A7Z0WG53</accession>
<dbReference type="Proteomes" id="UP000185696">
    <property type="component" value="Unassembled WGS sequence"/>
</dbReference>
<dbReference type="AlphaFoldDB" id="A0A7Z0WG53"/>
<evidence type="ECO:0008006" key="3">
    <source>
        <dbReference type="Google" id="ProtNLM"/>
    </source>
</evidence>
<protein>
    <recommendedName>
        <fullName evidence="3">DUF2855 family protein</fullName>
    </recommendedName>
</protein>
<comment type="caution">
    <text evidence="1">The sequence shown here is derived from an EMBL/GenBank/DDBJ whole genome shotgun (WGS) entry which is preliminary data.</text>
</comment>
<organism evidence="1 2">
    <name type="scientific">Actinophytocola xinjiangensis</name>
    <dbReference type="NCBI Taxonomy" id="485602"/>
    <lineage>
        <taxon>Bacteria</taxon>
        <taxon>Bacillati</taxon>
        <taxon>Actinomycetota</taxon>
        <taxon>Actinomycetes</taxon>
        <taxon>Pseudonocardiales</taxon>
        <taxon>Pseudonocardiaceae</taxon>
    </lineage>
</organism>
<evidence type="ECO:0000313" key="1">
    <source>
        <dbReference type="EMBL" id="OLF05998.1"/>
    </source>
</evidence>
<evidence type="ECO:0000313" key="2">
    <source>
        <dbReference type="Proteomes" id="UP000185696"/>
    </source>
</evidence>
<dbReference type="EMBL" id="MSIF01000024">
    <property type="protein sequence ID" value="OLF05998.1"/>
    <property type="molecule type" value="Genomic_DNA"/>
</dbReference>
<proteinExistence type="predicted"/>
<dbReference type="Pfam" id="PF11017">
    <property type="entry name" value="DUF2855"/>
    <property type="match status" value="1"/>
</dbReference>
<sequence length="357" mass="39901">MTTVDTWELLTRKDDLAVREVRPAPRQRLADGQVLLAVEKFSMTMNTITYTRMGASELPFWEAFPSPDGYGRTPVWGFVRVEDSRHPDITAGERYYGWVTAATHHVVTPERTTRGFVDTAQHIAFMPTWYRTFQRVAEPDGLDDRRVVYRQIFPASFNLADFLVGQAAGGAKSVLVTSASSKTAIGLAEELIARRARLPVNAVTSARNVDFVRALGCYDTVSSYTDLTTASVYAPAVFVDFTGEHRKMAAVYDRFPGELAHTALVGYTHPLSEQQPPPLTEPEPEIFFTPIVEEQAAAEEGEERFYTRYHAAEDRFLTSTERWLTVHRHSGPDAIVAGFNALLDGPQPPDETHVFTP</sequence>
<name>A0A7Z0WG53_9PSEU</name>
<dbReference type="RefSeq" id="WP_075137088.1">
    <property type="nucleotide sequence ID" value="NZ_MSIF01000024.1"/>
</dbReference>
<dbReference type="Gene3D" id="3.40.50.720">
    <property type="entry name" value="NAD(P)-binding Rossmann-like Domain"/>
    <property type="match status" value="1"/>
</dbReference>
<keyword evidence="2" id="KW-1185">Reference proteome</keyword>
<gene>
    <name evidence="1" type="ORF">BLA60_33640</name>
</gene>